<dbReference type="AlphaFoldDB" id="A0A0D0C1Q7"/>
<dbReference type="GO" id="GO:0005975">
    <property type="term" value="P:carbohydrate metabolic process"/>
    <property type="evidence" value="ECO:0007669"/>
    <property type="project" value="InterPro"/>
</dbReference>
<gene>
    <name evidence="8" type="ORF">GYMLUDRAFT_198807</name>
</gene>
<dbReference type="InterPro" id="IPR008929">
    <property type="entry name" value="Chondroitin_lyas"/>
</dbReference>
<name>A0A0D0C1Q7_9AGAR</name>
<keyword evidence="2 4" id="KW-0732">Signal</keyword>
<dbReference type="Gene3D" id="2.60.220.10">
    <property type="entry name" value="Polysaccharide lyase family 8-like, C-terminal"/>
    <property type="match status" value="1"/>
</dbReference>
<evidence type="ECO:0000259" key="5">
    <source>
        <dbReference type="Pfam" id="PF02278"/>
    </source>
</evidence>
<dbReference type="HOGENOM" id="CLU_004172_3_0_1"/>
<dbReference type="PANTHER" id="PTHR38481:SF1">
    <property type="entry name" value="HYALURONATE LYASE"/>
    <property type="match status" value="1"/>
</dbReference>
<dbReference type="GO" id="GO:0016837">
    <property type="term" value="F:carbon-oxygen lyase activity, acting on polysaccharides"/>
    <property type="evidence" value="ECO:0007669"/>
    <property type="project" value="UniProtKB-ARBA"/>
</dbReference>
<dbReference type="InterPro" id="IPR011071">
    <property type="entry name" value="Lyase_8-like_C"/>
</dbReference>
<dbReference type="Pfam" id="PF02884">
    <property type="entry name" value="Lyase_8_C"/>
    <property type="match status" value="1"/>
</dbReference>
<dbReference type="Gene3D" id="2.70.98.10">
    <property type="match status" value="1"/>
</dbReference>
<dbReference type="SUPFAM" id="SSF48230">
    <property type="entry name" value="Chondroitin AC/alginate lyase"/>
    <property type="match status" value="1"/>
</dbReference>
<evidence type="ECO:0000256" key="1">
    <source>
        <dbReference type="ARBA" id="ARBA00006699"/>
    </source>
</evidence>
<dbReference type="GO" id="GO:0005576">
    <property type="term" value="C:extracellular region"/>
    <property type="evidence" value="ECO:0007669"/>
    <property type="project" value="InterPro"/>
</dbReference>
<dbReference type="Proteomes" id="UP000053593">
    <property type="component" value="Unassembled WGS sequence"/>
</dbReference>
<dbReference type="Pfam" id="PF02278">
    <property type="entry name" value="Lyase_8"/>
    <property type="match status" value="1"/>
</dbReference>
<dbReference type="InterPro" id="IPR004103">
    <property type="entry name" value="Lyase_8_C"/>
</dbReference>
<evidence type="ECO:0000313" key="8">
    <source>
        <dbReference type="EMBL" id="KIK62001.1"/>
    </source>
</evidence>
<accession>A0A0D0C1Q7</accession>
<dbReference type="PANTHER" id="PTHR38481">
    <property type="entry name" value="HYALURONATE LYASE"/>
    <property type="match status" value="1"/>
</dbReference>
<keyword evidence="3 8" id="KW-0456">Lyase</keyword>
<feature type="domain" description="Polysaccharide lyase family 8 central" evidence="5">
    <location>
        <begin position="396"/>
        <end position="655"/>
    </location>
</feature>
<dbReference type="SUPFAM" id="SSF49863">
    <property type="entry name" value="Hyaluronate lyase-like, C-terminal domain"/>
    <property type="match status" value="1"/>
</dbReference>
<evidence type="ECO:0000313" key="9">
    <source>
        <dbReference type="Proteomes" id="UP000053593"/>
    </source>
</evidence>
<organism evidence="8 9">
    <name type="scientific">Collybiopsis luxurians FD-317 M1</name>
    <dbReference type="NCBI Taxonomy" id="944289"/>
    <lineage>
        <taxon>Eukaryota</taxon>
        <taxon>Fungi</taxon>
        <taxon>Dikarya</taxon>
        <taxon>Basidiomycota</taxon>
        <taxon>Agaricomycotina</taxon>
        <taxon>Agaricomycetes</taxon>
        <taxon>Agaricomycetidae</taxon>
        <taxon>Agaricales</taxon>
        <taxon>Marasmiineae</taxon>
        <taxon>Omphalotaceae</taxon>
        <taxon>Collybiopsis</taxon>
        <taxon>Collybiopsis luxurians</taxon>
    </lineage>
</organism>
<dbReference type="Pfam" id="PF08124">
    <property type="entry name" value="Lyase_8_N"/>
    <property type="match status" value="1"/>
</dbReference>
<protein>
    <submittedName>
        <fullName evidence="8">Polysaccharide lyase family 8 protein</fullName>
    </submittedName>
</protein>
<dbReference type="InterPro" id="IPR014718">
    <property type="entry name" value="GH-type_carb-bd"/>
</dbReference>
<dbReference type="Gene3D" id="1.50.10.100">
    <property type="entry name" value="Chondroitin AC/alginate lyase"/>
    <property type="match status" value="1"/>
</dbReference>
<feature type="domain" description="Polysaccharide lyase 8 N-terminal alpha-helical" evidence="7">
    <location>
        <begin position="149"/>
        <end position="349"/>
    </location>
</feature>
<evidence type="ECO:0000259" key="6">
    <source>
        <dbReference type="Pfam" id="PF02884"/>
    </source>
</evidence>
<dbReference type="SUPFAM" id="SSF74650">
    <property type="entry name" value="Galactose mutarotase-like"/>
    <property type="match status" value="1"/>
</dbReference>
<feature type="domain" description="Polysaccharide lyase family 8 C-terminal" evidence="6">
    <location>
        <begin position="674"/>
        <end position="750"/>
    </location>
</feature>
<evidence type="ECO:0000256" key="4">
    <source>
        <dbReference type="SAM" id="SignalP"/>
    </source>
</evidence>
<comment type="similarity">
    <text evidence="1">Belongs to the polysaccharide lyase 8 family.</text>
</comment>
<feature type="signal peptide" evidence="4">
    <location>
        <begin position="1"/>
        <end position="22"/>
    </location>
</feature>
<keyword evidence="9" id="KW-1185">Reference proteome</keyword>
<sequence>MRAVQKLFYVVQLLSALGTANAANTSDIELIQQRRIELVVNSLALSNETASEVENWCLSLNENGTWSDVDYTTGCAAQRANWPAENHWSRLETMAGIWYTSQNNDTIPQPCSGVLQSKIAAGMDWWFSHDFSNPACLDSGGTPACPCDPNDDTMWNTNWFSNIIGVPSLVGPTCLLMNSSLTTAEINNCTRMTARGFGAFNLPFVNGLAPNGVIAGANTLDVAKVGIDSALLSGNVSMVADAYGRINGELQIRNGIKADGVRPDGSFGQHEGILYNGNYGQVYSSDVLDLELIAAGTQYSGNTTTINTMETIFNGDAWMIYQNEVTGVLHWDFSVLGRFISFPVADKQATSGIHLNLSEVAELGNVWSSQDMIHFASSLANANGTSANAGALNGDKVFFANDYMVHRGSNYVSTLKMYSTRTNNTECTNSQNPFGFHLSDGVLYTYLQGDEYEDIAAAWDWNLIPGITVDYNATQLTCAETSFTGVESFVGGVSNAQVGVGVMRYTNPLTRKLTWQKAWFMLPDDVQRVMVSGIKSESGAPVYTVLDQKRRSGEIFVAGSGLTGGHLSFGNESGTQTLPISASTTLWHDGVGYKLGPDNGIKLNVRSSTKVGNWSQIGISTQPPAEVSLFSAWLEHSSNLGSNYVPATYTAFPGLDYTTFTQRAQDVDRYIKTISNDDNVSALIDEKHGLAMAVFWGKEGSISFSLCGSESDIGQGNDFQLSVDGNVALIWDLVGNILTISDPSQSLASVNIRVQFPSQSCASSKDEKSLLVVLPKGGESGNSTTVAIASHSSS</sequence>
<feature type="chain" id="PRO_5002219995" evidence="4">
    <location>
        <begin position="23"/>
        <end position="794"/>
    </location>
</feature>
<dbReference type="InterPro" id="IPR011013">
    <property type="entry name" value="Gal_mutarotase_sf_dom"/>
</dbReference>
<dbReference type="InterPro" id="IPR012970">
    <property type="entry name" value="Lyase_8_alpha_N"/>
</dbReference>
<reference evidence="8 9" key="1">
    <citation type="submission" date="2014-04" db="EMBL/GenBank/DDBJ databases">
        <title>Evolutionary Origins and Diversification of the Mycorrhizal Mutualists.</title>
        <authorList>
            <consortium name="DOE Joint Genome Institute"/>
            <consortium name="Mycorrhizal Genomics Consortium"/>
            <person name="Kohler A."/>
            <person name="Kuo A."/>
            <person name="Nagy L.G."/>
            <person name="Floudas D."/>
            <person name="Copeland A."/>
            <person name="Barry K.W."/>
            <person name="Cichocki N."/>
            <person name="Veneault-Fourrey C."/>
            <person name="LaButti K."/>
            <person name="Lindquist E.A."/>
            <person name="Lipzen A."/>
            <person name="Lundell T."/>
            <person name="Morin E."/>
            <person name="Murat C."/>
            <person name="Riley R."/>
            <person name="Ohm R."/>
            <person name="Sun H."/>
            <person name="Tunlid A."/>
            <person name="Henrissat B."/>
            <person name="Grigoriev I.V."/>
            <person name="Hibbett D.S."/>
            <person name="Martin F."/>
        </authorList>
    </citation>
    <scope>NUCLEOTIDE SEQUENCE [LARGE SCALE GENOMIC DNA]</scope>
    <source>
        <strain evidence="8 9">FD-317 M1</strain>
    </source>
</reference>
<dbReference type="EMBL" id="KN834769">
    <property type="protein sequence ID" value="KIK62001.1"/>
    <property type="molecule type" value="Genomic_DNA"/>
</dbReference>
<dbReference type="GO" id="GO:0030246">
    <property type="term" value="F:carbohydrate binding"/>
    <property type="evidence" value="ECO:0007669"/>
    <property type="project" value="InterPro"/>
</dbReference>
<evidence type="ECO:0000256" key="3">
    <source>
        <dbReference type="ARBA" id="ARBA00023239"/>
    </source>
</evidence>
<dbReference type="InterPro" id="IPR003159">
    <property type="entry name" value="Lyase_8_central_dom"/>
</dbReference>
<dbReference type="InterPro" id="IPR038970">
    <property type="entry name" value="Lyase_8"/>
</dbReference>
<proteinExistence type="inferred from homology"/>
<dbReference type="OrthoDB" id="5980780at2759"/>
<evidence type="ECO:0000259" key="7">
    <source>
        <dbReference type="Pfam" id="PF08124"/>
    </source>
</evidence>
<evidence type="ECO:0000256" key="2">
    <source>
        <dbReference type="ARBA" id="ARBA00022729"/>
    </source>
</evidence>